<dbReference type="InterPro" id="IPR036526">
    <property type="entry name" value="C-N_Hydrolase_sf"/>
</dbReference>
<proteinExistence type="predicted"/>
<evidence type="ECO:0000256" key="1">
    <source>
        <dbReference type="ARBA" id="ARBA00022801"/>
    </source>
</evidence>
<evidence type="ECO:0000313" key="3">
    <source>
        <dbReference type="EMBL" id="KAH0822422.1"/>
    </source>
</evidence>
<gene>
    <name evidence="3" type="ORF">GEV33_000369</name>
</gene>
<reference evidence="3" key="2">
    <citation type="submission" date="2021-08" db="EMBL/GenBank/DDBJ databases">
        <authorList>
            <person name="Eriksson T."/>
        </authorList>
    </citation>
    <scope>NUCLEOTIDE SEQUENCE</scope>
    <source>
        <strain evidence="3">Stoneville</strain>
        <tissue evidence="3">Whole head</tissue>
    </source>
</reference>
<dbReference type="PANTHER" id="PTHR10609">
    <property type="entry name" value="BIOTINIDASE-RELATED"/>
    <property type="match status" value="1"/>
</dbReference>
<evidence type="ECO:0000313" key="4">
    <source>
        <dbReference type="Proteomes" id="UP000719412"/>
    </source>
</evidence>
<keyword evidence="4" id="KW-1185">Reference proteome</keyword>
<accession>A0A8J6HXN2</accession>
<keyword evidence="1" id="KW-0378">Hydrolase</keyword>
<dbReference type="Proteomes" id="UP000719412">
    <property type="component" value="Unassembled WGS sequence"/>
</dbReference>
<dbReference type="Pfam" id="PF19018">
    <property type="entry name" value="Vanin_C"/>
    <property type="match status" value="1"/>
</dbReference>
<organism evidence="3 4">
    <name type="scientific">Tenebrio molitor</name>
    <name type="common">Yellow mealworm beetle</name>
    <dbReference type="NCBI Taxonomy" id="7067"/>
    <lineage>
        <taxon>Eukaryota</taxon>
        <taxon>Metazoa</taxon>
        <taxon>Ecdysozoa</taxon>
        <taxon>Arthropoda</taxon>
        <taxon>Hexapoda</taxon>
        <taxon>Insecta</taxon>
        <taxon>Pterygota</taxon>
        <taxon>Neoptera</taxon>
        <taxon>Endopterygota</taxon>
        <taxon>Coleoptera</taxon>
        <taxon>Polyphaga</taxon>
        <taxon>Cucujiformia</taxon>
        <taxon>Tenebrionidae</taxon>
        <taxon>Tenebrio</taxon>
    </lineage>
</organism>
<dbReference type="AlphaFoldDB" id="A0A8J6HXN2"/>
<dbReference type="Gene3D" id="3.60.110.10">
    <property type="entry name" value="Carbon-nitrogen hydrolase"/>
    <property type="match status" value="1"/>
</dbReference>
<sequence length="253" mass="28056">METLTVQHGYAVSTGVNLLAANYGVPPETHGGSGIYLPGDKTAKIYLDAKSGSKLVIQNVPNQKNKQNTTCISAVAQHLSQESNISNYVTLRNFEASRYNFRRVNLAQKNQSVRICDRKFCCTFDLSIDTRRVTPSDIFKVMAFDGVVPFDRSTAHIRVCSLVACRDDSHESCGARVTTATKFDKMAVYGNLERDDTTFYTPLTLNYDLLPITKSLFCDNKRANGSIELSTTELQQNVLVFGLFGRTNSIVAK</sequence>
<evidence type="ECO:0000259" key="2">
    <source>
        <dbReference type="Pfam" id="PF19018"/>
    </source>
</evidence>
<comment type="caution">
    <text evidence="3">The sequence shown here is derived from an EMBL/GenBank/DDBJ whole genome shotgun (WGS) entry which is preliminary data.</text>
</comment>
<dbReference type="PANTHER" id="PTHR10609:SF14">
    <property type="entry name" value="BIOTINIDASE"/>
    <property type="match status" value="1"/>
</dbReference>
<dbReference type="InterPro" id="IPR043957">
    <property type="entry name" value="Vanin_C"/>
</dbReference>
<dbReference type="InterPro" id="IPR040154">
    <property type="entry name" value="Biotinidase/VNN"/>
</dbReference>
<name>A0A8J6HXN2_TENMO</name>
<dbReference type="EMBL" id="JABDTM020002362">
    <property type="protein sequence ID" value="KAH0822422.1"/>
    <property type="molecule type" value="Genomic_DNA"/>
</dbReference>
<protein>
    <recommendedName>
        <fullName evidence="2">Vanin C-terminal domain-containing protein</fullName>
    </recommendedName>
</protein>
<feature type="domain" description="Vanin C-terminal" evidence="2">
    <location>
        <begin position="91"/>
        <end position="247"/>
    </location>
</feature>
<dbReference type="GO" id="GO:0016787">
    <property type="term" value="F:hydrolase activity"/>
    <property type="evidence" value="ECO:0007669"/>
    <property type="project" value="UniProtKB-KW"/>
</dbReference>
<reference evidence="3" key="1">
    <citation type="journal article" date="2020" name="J Insects Food Feed">
        <title>The yellow mealworm (Tenebrio molitor) genome: a resource for the emerging insects as food and feed industry.</title>
        <authorList>
            <person name="Eriksson T."/>
            <person name="Andere A."/>
            <person name="Kelstrup H."/>
            <person name="Emery V."/>
            <person name="Picard C."/>
        </authorList>
    </citation>
    <scope>NUCLEOTIDE SEQUENCE</scope>
    <source>
        <strain evidence="3">Stoneville</strain>
        <tissue evidence="3">Whole head</tissue>
    </source>
</reference>